<dbReference type="OrthoDB" id="9804243at2"/>
<dbReference type="CDD" id="cd00805">
    <property type="entry name" value="TyrRS_core"/>
    <property type="match status" value="1"/>
</dbReference>
<comment type="caution">
    <text evidence="12">The sequence shown here is derived from an EMBL/GenBank/DDBJ whole genome shotgun (WGS) entry which is preliminary data.</text>
</comment>
<dbReference type="RefSeq" id="WP_133881674.1">
    <property type="nucleotide sequence ID" value="NZ_MWIN01000010.1"/>
</dbReference>
<dbReference type="Gene3D" id="1.10.240.10">
    <property type="entry name" value="Tyrosyl-Transfer RNA Synthetase"/>
    <property type="match status" value="1"/>
</dbReference>
<keyword evidence="8 10" id="KW-0030">Aminoacyl-tRNA synthetase</keyword>
<dbReference type="SUPFAM" id="SSF55174">
    <property type="entry name" value="Alpha-L RNA-binding motif"/>
    <property type="match status" value="1"/>
</dbReference>
<proteinExistence type="inferred from homology"/>
<dbReference type="Gene3D" id="3.10.290.10">
    <property type="entry name" value="RNA-binding S4 domain"/>
    <property type="match status" value="1"/>
</dbReference>
<dbReference type="InterPro" id="IPR024088">
    <property type="entry name" value="Tyr-tRNA-ligase_bac-type"/>
</dbReference>
<feature type="short sequence motif" description="'KMSKS' region" evidence="10">
    <location>
        <begin position="225"/>
        <end position="229"/>
    </location>
</feature>
<gene>
    <name evidence="10" type="primary">tyrS</name>
    <name evidence="12" type="ORF">DFR24_2448</name>
</gene>
<evidence type="ECO:0000256" key="1">
    <source>
        <dbReference type="ARBA" id="ARBA00011738"/>
    </source>
</evidence>
<dbReference type="NCBIfam" id="TIGR00234">
    <property type="entry name" value="tyrS"/>
    <property type="match status" value="1"/>
</dbReference>
<comment type="function">
    <text evidence="10">Catalyzes the attachment of tyrosine to tRNA(Tyr) in a two-step reaction: tyrosine is first activated by ATP to form Tyr-AMP and then transferred to the acceptor end of tRNA(Tyr).</text>
</comment>
<dbReference type="EC" id="6.1.1.1" evidence="10"/>
<dbReference type="Proteomes" id="UP000295341">
    <property type="component" value="Unassembled WGS sequence"/>
</dbReference>
<dbReference type="InterPro" id="IPR024108">
    <property type="entry name" value="Tyr-tRNA-ligase_bac_2"/>
</dbReference>
<feature type="binding site" evidence="10">
    <location>
        <position position="228"/>
    </location>
    <ligand>
        <name>ATP</name>
        <dbReference type="ChEBI" id="CHEBI:30616"/>
    </ligand>
</feature>
<feature type="short sequence motif" description="'HIGH' region" evidence="10">
    <location>
        <begin position="41"/>
        <end position="50"/>
    </location>
</feature>
<dbReference type="GO" id="GO:0003723">
    <property type="term" value="F:RNA binding"/>
    <property type="evidence" value="ECO:0007669"/>
    <property type="project" value="UniProtKB-KW"/>
</dbReference>
<evidence type="ECO:0000256" key="3">
    <source>
        <dbReference type="ARBA" id="ARBA00022598"/>
    </source>
</evidence>
<evidence type="ECO:0000256" key="4">
    <source>
        <dbReference type="ARBA" id="ARBA00022741"/>
    </source>
</evidence>
<dbReference type="PANTHER" id="PTHR11766">
    <property type="entry name" value="TYROSYL-TRNA SYNTHETASE"/>
    <property type="match status" value="1"/>
</dbReference>
<evidence type="ECO:0000256" key="9">
    <source>
        <dbReference type="ARBA" id="ARBA00048248"/>
    </source>
</evidence>
<name>A0A4S3K5U4_9GAMM</name>
<evidence type="ECO:0000256" key="10">
    <source>
        <dbReference type="HAMAP-Rule" id="MF_02007"/>
    </source>
</evidence>
<evidence type="ECO:0000256" key="7">
    <source>
        <dbReference type="ARBA" id="ARBA00022917"/>
    </source>
</evidence>
<dbReference type="InterPro" id="IPR002305">
    <property type="entry name" value="aa-tRNA-synth_Ic"/>
</dbReference>
<dbReference type="FunFam" id="1.10.240.10:FF:000006">
    <property type="entry name" value="Tyrosine--tRNA ligase"/>
    <property type="match status" value="1"/>
</dbReference>
<dbReference type="GO" id="GO:0004831">
    <property type="term" value="F:tyrosine-tRNA ligase activity"/>
    <property type="evidence" value="ECO:0007669"/>
    <property type="project" value="UniProtKB-UniRule"/>
</dbReference>
<comment type="similarity">
    <text evidence="10">Belongs to the class-I aminoacyl-tRNA synthetase family. TyrS type 2 subfamily.</text>
</comment>
<dbReference type="PROSITE" id="PS50889">
    <property type="entry name" value="S4"/>
    <property type="match status" value="1"/>
</dbReference>
<dbReference type="FunFam" id="3.40.50.620:FF:000061">
    <property type="entry name" value="Tyrosine--tRNA ligase"/>
    <property type="match status" value="1"/>
</dbReference>
<comment type="catalytic activity">
    <reaction evidence="9 10">
        <text>tRNA(Tyr) + L-tyrosine + ATP = L-tyrosyl-tRNA(Tyr) + AMP + diphosphate + H(+)</text>
        <dbReference type="Rhea" id="RHEA:10220"/>
        <dbReference type="Rhea" id="RHEA-COMP:9706"/>
        <dbReference type="Rhea" id="RHEA-COMP:9707"/>
        <dbReference type="ChEBI" id="CHEBI:15378"/>
        <dbReference type="ChEBI" id="CHEBI:30616"/>
        <dbReference type="ChEBI" id="CHEBI:33019"/>
        <dbReference type="ChEBI" id="CHEBI:58315"/>
        <dbReference type="ChEBI" id="CHEBI:78442"/>
        <dbReference type="ChEBI" id="CHEBI:78536"/>
        <dbReference type="ChEBI" id="CHEBI:456215"/>
        <dbReference type="EC" id="6.1.1.1"/>
    </reaction>
</comment>
<keyword evidence="6 11" id="KW-0694">RNA-binding</keyword>
<comment type="subunit">
    <text evidence="1 10">Homodimer.</text>
</comment>
<keyword evidence="7 10" id="KW-0648">Protein biosynthesis</keyword>
<organism evidence="12 13">
    <name type="scientific">Panacagrimonas perspica</name>
    <dbReference type="NCBI Taxonomy" id="381431"/>
    <lineage>
        <taxon>Bacteria</taxon>
        <taxon>Pseudomonadati</taxon>
        <taxon>Pseudomonadota</taxon>
        <taxon>Gammaproteobacteria</taxon>
        <taxon>Nevskiales</taxon>
        <taxon>Nevskiaceae</taxon>
        <taxon>Panacagrimonas</taxon>
    </lineage>
</organism>
<dbReference type="GO" id="GO:0006437">
    <property type="term" value="P:tyrosyl-tRNA aminoacylation"/>
    <property type="evidence" value="ECO:0007669"/>
    <property type="project" value="UniProtKB-UniRule"/>
</dbReference>
<keyword evidence="2 10" id="KW-0963">Cytoplasm</keyword>
<keyword evidence="5 10" id="KW-0067">ATP-binding</keyword>
<dbReference type="InterPro" id="IPR014729">
    <property type="entry name" value="Rossmann-like_a/b/a_fold"/>
</dbReference>
<dbReference type="SUPFAM" id="SSF52374">
    <property type="entry name" value="Nucleotidylyl transferase"/>
    <property type="match status" value="1"/>
</dbReference>
<evidence type="ECO:0000256" key="5">
    <source>
        <dbReference type="ARBA" id="ARBA00022840"/>
    </source>
</evidence>
<dbReference type="Pfam" id="PF00579">
    <property type="entry name" value="tRNA-synt_1b"/>
    <property type="match status" value="1"/>
</dbReference>
<evidence type="ECO:0000313" key="12">
    <source>
        <dbReference type="EMBL" id="TDU28089.1"/>
    </source>
</evidence>
<protein>
    <recommendedName>
        <fullName evidence="10">Tyrosine--tRNA ligase</fullName>
        <ecNumber evidence="10">6.1.1.1</ecNumber>
    </recommendedName>
    <alternativeName>
        <fullName evidence="10">Tyrosyl-tRNA synthetase</fullName>
        <shortName evidence="10">TyrRS</shortName>
    </alternativeName>
</protein>
<keyword evidence="3 10" id="KW-0436">Ligase</keyword>
<keyword evidence="4 10" id="KW-0547">Nucleotide-binding</keyword>
<comment type="subcellular location">
    <subcellularLocation>
        <location evidence="10">Cytoplasm</location>
    </subcellularLocation>
</comment>
<dbReference type="InterPro" id="IPR002307">
    <property type="entry name" value="Tyr-tRNA-ligase"/>
</dbReference>
<dbReference type="AlphaFoldDB" id="A0A4S3K5U4"/>
<sequence>MSLAELERGTSEILPLEEFRSRIKEAAQKGTRLRIKAGFDPTARDLHLGHTVLLNKMRAFQDAGHEAVFLIGDFTGMIGDPTGKNETRKPLTRADVEANAQTYRDQVFKVLDPERTTVVFNSHWLDKLGTDGLIRLAAQQTVARMLERDDFSNRYKGGQPIAIHEFLYPLLQGYDSVELKADVELGGNDQKFNLLMGRHLQQAYGQRPQCVLTVPILEGLDGVNKMSKSLNNYIGVKDPAPEMFGKIMSISDTLMWRYYELLSFKPLAEVERLKRSVGEGANPRDIKMELGVEIASRFHGAGAGEAARAAFIEQFSKGALPDEIPEITIAVPATGLALARVLKEAGLVASNGEGARMVEQRAVRVDQQRVEDKTLVLVPGATYLLQVGSRRFARATLVVAS</sequence>
<evidence type="ECO:0000256" key="11">
    <source>
        <dbReference type="PROSITE-ProRule" id="PRU00182"/>
    </source>
</evidence>
<reference evidence="12 13" key="1">
    <citation type="submission" date="2019-03" db="EMBL/GenBank/DDBJ databases">
        <title>Genomic Encyclopedia of Type Strains, Phase IV (KMG-IV): sequencing the most valuable type-strain genomes for metagenomic binning, comparative biology and taxonomic classification.</title>
        <authorList>
            <person name="Goeker M."/>
        </authorList>
    </citation>
    <scope>NUCLEOTIDE SEQUENCE [LARGE SCALE GENOMIC DNA]</scope>
    <source>
        <strain evidence="12 13">DSM 26377</strain>
    </source>
</reference>
<evidence type="ECO:0000256" key="8">
    <source>
        <dbReference type="ARBA" id="ARBA00023146"/>
    </source>
</evidence>
<dbReference type="PANTHER" id="PTHR11766:SF1">
    <property type="entry name" value="TYROSINE--TRNA LIGASE"/>
    <property type="match status" value="1"/>
</dbReference>
<dbReference type="Gene3D" id="3.40.50.620">
    <property type="entry name" value="HUPs"/>
    <property type="match status" value="1"/>
</dbReference>
<dbReference type="PRINTS" id="PR01040">
    <property type="entry name" value="TRNASYNTHTYR"/>
</dbReference>
<dbReference type="HAMAP" id="MF_02007">
    <property type="entry name" value="Tyr_tRNA_synth_type2"/>
    <property type="match status" value="1"/>
</dbReference>
<dbReference type="GO" id="GO:0005829">
    <property type="term" value="C:cytosol"/>
    <property type="evidence" value="ECO:0007669"/>
    <property type="project" value="TreeGrafter"/>
</dbReference>
<evidence type="ECO:0000256" key="2">
    <source>
        <dbReference type="ARBA" id="ARBA00022490"/>
    </source>
</evidence>
<dbReference type="EMBL" id="SOBT01000009">
    <property type="protein sequence ID" value="TDU28089.1"/>
    <property type="molecule type" value="Genomic_DNA"/>
</dbReference>
<accession>A0A4S3K5U4</accession>
<keyword evidence="13" id="KW-1185">Reference proteome</keyword>
<evidence type="ECO:0000256" key="6">
    <source>
        <dbReference type="ARBA" id="ARBA00022884"/>
    </source>
</evidence>
<dbReference type="GO" id="GO:0005524">
    <property type="term" value="F:ATP binding"/>
    <property type="evidence" value="ECO:0007669"/>
    <property type="project" value="UniProtKB-UniRule"/>
</dbReference>
<evidence type="ECO:0000313" key="13">
    <source>
        <dbReference type="Proteomes" id="UP000295341"/>
    </source>
</evidence>
<dbReference type="InterPro" id="IPR036986">
    <property type="entry name" value="S4_RNA-bd_sf"/>
</dbReference>